<dbReference type="InterPro" id="IPR031061">
    <property type="entry name" value="HMGB_plant"/>
</dbReference>
<protein>
    <recommendedName>
        <fullName evidence="7">HMG box domain-containing protein</fullName>
    </recommendedName>
</protein>
<evidence type="ECO:0000313" key="9">
    <source>
        <dbReference type="Proteomes" id="UP001188597"/>
    </source>
</evidence>
<gene>
    <name evidence="8" type="ORF">RJ639_028322</name>
</gene>
<dbReference type="SUPFAM" id="SSF47095">
    <property type="entry name" value="HMG-box"/>
    <property type="match status" value="1"/>
</dbReference>
<comment type="subcellular location">
    <subcellularLocation>
        <location evidence="1">Nucleus</location>
    </subcellularLocation>
</comment>
<accession>A0AA89BE54</accession>
<evidence type="ECO:0000256" key="1">
    <source>
        <dbReference type="ARBA" id="ARBA00004123"/>
    </source>
</evidence>
<dbReference type="Gene3D" id="1.10.30.10">
    <property type="entry name" value="High mobility group box domain"/>
    <property type="match status" value="1"/>
</dbReference>
<dbReference type="Proteomes" id="UP001188597">
    <property type="component" value="Unassembled WGS sequence"/>
</dbReference>
<dbReference type="GO" id="GO:0003682">
    <property type="term" value="F:chromatin binding"/>
    <property type="evidence" value="ECO:0007669"/>
    <property type="project" value="UniProtKB-ARBA"/>
</dbReference>
<dbReference type="InterPro" id="IPR009071">
    <property type="entry name" value="HMG_box_dom"/>
</dbReference>
<proteinExistence type="inferred from homology"/>
<dbReference type="PROSITE" id="PS50118">
    <property type="entry name" value="HMG_BOX_2"/>
    <property type="match status" value="1"/>
</dbReference>
<feature type="compositionally biased region" description="Low complexity" evidence="6">
    <location>
        <begin position="15"/>
        <end position="26"/>
    </location>
</feature>
<dbReference type="GO" id="GO:0000785">
    <property type="term" value="C:chromatin"/>
    <property type="evidence" value="ECO:0007669"/>
    <property type="project" value="UniProtKB-ARBA"/>
</dbReference>
<feature type="region of interest" description="Disordered" evidence="6">
    <location>
        <begin position="1"/>
        <end position="41"/>
    </location>
</feature>
<dbReference type="PANTHER" id="PTHR46261">
    <property type="entry name" value="HIGH MOBILITY GROUP B PROTEIN 4-RELATED"/>
    <property type="match status" value="1"/>
</dbReference>
<dbReference type="InterPro" id="IPR036910">
    <property type="entry name" value="HMG_box_dom_sf"/>
</dbReference>
<evidence type="ECO:0000256" key="2">
    <source>
        <dbReference type="ARBA" id="ARBA00008774"/>
    </source>
</evidence>
<dbReference type="PANTHER" id="PTHR46261:SF12">
    <property type="entry name" value="HIGH MOBILITY GROUP B PROTEIN 14"/>
    <property type="match status" value="1"/>
</dbReference>
<feature type="domain" description="HMG box" evidence="7">
    <location>
        <begin position="29"/>
        <end position="85"/>
    </location>
</feature>
<evidence type="ECO:0000256" key="5">
    <source>
        <dbReference type="PROSITE-ProRule" id="PRU00267"/>
    </source>
</evidence>
<comment type="caution">
    <text evidence="8">The sequence shown here is derived from an EMBL/GenBank/DDBJ whole genome shotgun (WGS) entry which is preliminary data.</text>
</comment>
<evidence type="ECO:0000259" key="7">
    <source>
        <dbReference type="PROSITE" id="PS50118"/>
    </source>
</evidence>
<dbReference type="AlphaFoldDB" id="A0AA89BE54"/>
<feature type="DNA-binding region" description="HMG box" evidence="5">
    <location>
        <begin position="29"/>
        <end position="85"/>
    </location>
</feature>
<dbReference type="SMART" id="SM00398">
    <property type="entry name" value="HMG"/>
    <property type="match status" value="1"/>
</dbReference>
<reference evidence="8" key="1">
    <citation type="submission" date="2022-12" db="EMBL/GenBank/DDBJ databases">
        <title>Draft genome assemblies for two species of Escallonia (Escalloniales).</title>
        <authorList>
            <person name="Chanderbali A."/>
            <person name="Dervinis C."/>
            <person name="Anghel I."/>
            <person name="Soltis D."/>
            <person name="Soltis P."/>
            <person name="Zapata F."/>
        </authorList>
    </citation>
    <scope>NUCLEOTIDE SEQUENCE</scope>
    <source>
        <strain evidence="8">UCBG64.0493</strain>
        <tissue evidence="8">Leaf</tissue>
    </source>
</reference>
<sequence>MAKTASKPTNPAPGSTSANTSAVTSNGLDFRKEFEEQNPDIKSMRQVGKACGEKWKQMRYEEKVHYYDIATAKRAEFDRAMADYNRRKETGEDQGSEDSEYDG</sequence>
<evidence type="ECO:0000256" key="6">
    <source>
        <dbReference type="SAM" id="MobiDB-lite"/>
    </source>
</evidence>
<evidence type="ECO:0000256" key="3">
    <source>
        <dbReference type="ARBA" id="ARBA00023125"/>
    </source>
</evidence>
<organism evidence="8 9">
    <name type="scientific">Escallonia herrerae</name>
    <dbReference type="NCBI Taxonomy" id="1293975"/>
    <lineage>
        <taxon>Eukaryota</taxon>
        <taxon>Viridiplantae</taxon>
        <taxon>Streptophyta</taxon>
        <taxon>Embryophyta</taxon>
        <taxon>Tracheophyta</taxon>
        <taxon>Spermatophyta</taxon>
        <taxon>Magnoliopsida</taxon>
        <taxon>eudicotyledons</taxon>
        <taxon>Gunneridae</taxon>
        <taxon>Pentapetalae</taxon>
        <taxon>asterids</taxon>
        <taxon>campanulids</taxon>
        <taxon>Escalloniales</taxon>
        <taxon>Escalloniaceae</taxon>
        <taxon>Escallonia</taxon>
    </lineage>
</organism>
<keyword evidence="3 5" id="KW-0238">DNA-binding</keyword>
<dbReference type="EMBL" id="JAVXUP010000090">
    <property type="protein sequence ID" value="KAK3038715.1"/>
    <property type="molecule type" value="Genomic_DNA"/>
</dbReference>
<dbReference type="GO" id="GO:0003677">
    <property type="term" value="F:DNA binding"/>
    <property type="evidence" value="ECO:0007669"/>
    <property type="project" value="UniProtKB-UniRule"/>
</dbReference>
<dbReference type="GO" id="GO:0005634">
    <property type="term" value="C:nucleus"/>
    <property type="evidence" value="ECO:0007669"/>
    <property type="project" value="UniProtKB-SubCell"/>
</dbReference>
<dbReference type="Pfam" id="PF00505">
    <property type="entry name" value="HMG_box"/>
    <property type="match status" value="1"/>
</dbReference>
<dbReference type="GO" id="GO:0006325">
    <property type="term" value="P:chromatin organization"/>
    <property type="evidence" value="ECO:0007669"/>
    <property type="project" value="UniProtKB-ARBA"/>
</dbReference>
<keyword evidence="4 5" id="KW-0539">Nucleus</keyword>
<keyword evidence="9" id="KW-1185">Reference proteome</keyword>
<evidence type="ECO:0000256" key="4">
    <source>
        <dbReference type="ARBA" id="ARBA00023242"/>
    </source>
</evidence>
<dbReference type="GO" id="GO:0030527">
    <property type="term" value="F:structural constituent of chromatin"/>
    <property type="evidence" value="ECO:0007669"/>
    <property type="project" value="UniProtKB-ARBA"/>
</dbReference>
<comment type="similarity">
    <text evidence="2">Belongs to the HMGB family.</text>
</comment>
<name>A0AA89BE54_9ASTE</name>
<evidence type="ECO:0000313" key="8">
    <source>
        <dbReference type="EMBL" id="KAK3038715.1"/>
    </source>
</evidence>
<feature type="compositionally biased region" description="Polar residues" evidence="6">
    <location>
        <begin position="1"/>
        <end position="14"/>
    </location>
</feature>